<evidence type="ECO:0000313" key="1">
    <source>
        <dbReference type="EMBL" id="MTW17864.1"/>
    </source>
</evidence>
<dbReference type="SUPFAM" id="SSF53254">
    <property type="entry name" value="Phosphoglycerate mutase-like"/>
    <property type="match status" value="1"/>
</dbReference>
<organism evidence="1 2">
    <name type="scientific">Rhodoplanes serenus</name>
    <dbReference type="NCBI Taxonomy" id="200615"/>
    <lineage>
        <taxon>Bacteria</taxon>
        <taxon>Pseudomonadati</taxon>
        <taxon>Pseudomonadota</taxon>
        <taxon>Alphaproteobacteria</taxon>
        <taxon>Hyphomicrobiales</taxon>
        <taxon>Nitrobacteraceae</taxon>
        <taxon>Rhodoplanes</taxon>
    </lineage>
</organism>
<dbReference type="Gene3D" id="3.40.50.1240">
    <property type="entry name" value="Phosphoglycerate mutase-like"/>
    <property type="match status" value="1"/>
</dbReference>
<reference evidence="1 2" key="1">
    <citation type="submission" date="2019-11" db="EMBL/GenBank/DDBJ databases">
        <title>Whole-genome sequence of Rhodoplanes serenus DSM 18633, type strain.</title>
        <authorList>
            <person name="Kyndt J.A."/>
            <person name="Meyer T.E."/>
        </authorList>
    </citation>
    <scope>NUCLEOTIDE SEQUENCE [LARGE SCALE GENOMIC DNA]</scope>
    <source>
        <strain evidence="1 2">DSM 18633</strain>
    </source>
</reference>
<proteinExistence type="predicted"/>
<sequence length="201" mass="20834">MTMRLLLLACAATSATRAGRFPEDEPLDAATVAALPGLAARLPRVDAALAGRERRAGETAAGLGLAAEPVAALDDLDHGRWRGRALAEIVAAEPDALASWQADPAAAPHGGESVAALLARVGAWLDGRPPNRRLIAVTHPAVLRAAVVHVLAAPAAAFWRIDAAPLALVDLRHDGRRWALRSATLDAFCAVGEVTEGVGPR</sequence>
<gene>
    <name evidence="1" type="ORF">GJ689_16785</name>
</gene>
<comment type="caution">
    <text evidence="1">The sequence shown here is derived from an EMBL/GenBank/DDBJ whole genome shotgun (WGS) entry which is preliminary data.</text>
</comment>
<dbReference type="Pfam" id="PF00300">
    <property type="entry name" value="His_Phos_1"/>
    <property type="match status" value="1"/>
</dbReference>
<dbReference type="InterPro" id="IPR029033">
    <property type="entry name" value="His_PPase_superfam"/>
</dbReference>
<dbReference type="Proteomes" id="UP000438991">
    <property type="component" value="Unassembled WGS sequence"/>
</dbReference>
<name>A0A9X4XQP3_9BRAD</name>
<dbReference type="RefSeq" id="WP_155480474.1">
    <property type="nucleotide sequence ID" value="NZ_WNKV01000013.1"/>
</dbReference>
<evidence type="ECO:0000313" key="2">
    <source>
        <dbReference type="Proteomes" id="UP000438991"/>
    </source>
</evidence>
<dbReference type="InterPro" id="IPR013078">
    <property type="entry name" value="His_Pase_superF_clade-1"/>
</dbReference>
<protein>
    <submittedName>
        <fullName evidence="1">Histidine phosphatase family protein</fullName>
    </submittedName>
</protein>
<dbReference type="AlphaFoldDB" id="A0A9X4XQP3"/>
<accession>A0A9X4XQP3</accession>
<dbReference type="EMBL" id="WNKV01000013">
    <property type="protein sequence ID" value="MTW17864.1"/>
    <property type="molecule type" value="Genomic_DNA"/>
</dbReference>